<dbReference type="GO" id="GO:0000155">
    <property type="term" value="F:phosphorelay sensor kinase activity"/>
    <property type="evidence" value="ECO:0007669"/>
    <property type="project" value="InterPro"/>
</dbReference>
<dbReference type="Pfam" id="PF07730">
    <property type="entry name" value="HisKA_3"/>
    <property type="match status" value="1"/>
</dbReference>
<name>A0A8J3MVX4_9CHLR</name>
<dbReference type="InterPro" id="IPR011712">
    <property type="entry name" value="Sig_transdc_His_kin_sub3_dim/P"/>
</dbReference>
<evidence type="ECO:0000256" key="15">
    <source>
        <dbReference type="ARBA" id="ARBA00023012"/>
    </source>
</evidence>
<dbReference type="InterPro" id="IPR005467">
    <property type="entry name" value="His_kinase_dom"/>
</dbReference>
<evidence type="ECO:0000256" key="16">
    <source>
        <dbReference type="ARBA" id="ARBA00023014"/>
    </source>
</evidence>
<keyword evidence="12" id="KW-0418">Kinase</keyword>
<dbReference type="GO" id="GO:0046983">
    <property type="term" value="F:protein dimerization activity"/>
    <property type="evidence" value="ECO:0007669"/>
    <property type="project" value="InterPro"/>
</dbReference>
<evidence type="ECO:0000256" key="18">
    <source>
        <dbReference type="ARBA" id="ARBA00030800"/>
    </source>
</evidence>
<comment type="cofactor">
    <cofactor evidence="2">
        <name>[4Fe-4S] cluster</name>
        <dbReference type="ChEBI" id="CHEBI:49883"/>
    </cofactor>
</comment>
<comment type="function">
    <text evidence="17">Member of the two-component regulatory system NreB/NreC involved in the control of dissimilatory nitrate/nitrite reduction in response to oxygen. NreB functions as a direct oxygen sensor histidine kinase which is autophosphorylated, in the absence of oxygen, probably at the conserved histidine residue, and transfers its phosphate group probably to a conserved aspartate residue of NreC. NreB/NreC activates the expression of the nitrate (narGHJI) and nitrite (nir) reductase operons, as well as the putative nitrate transporter gene narT.</text>
</comment>
<feature type="region of interest" description="Disordered" evidence="19">
    <location>
        <begin position="340"/>
        <end position="360"/>
    </location>
</feature>
<proteinExistence type="predicted"/>
<evidence type="ECO:0000256" key="14">
    <source>
        <dbReference type="ARBA" id="ARBA00023004"/>
    </source>
</evidence>
<accession>A0A8J3MVX4</accession>
<keyword evidence="10" id="KW-0479">Metal-binding</keyword>
<evidence type="ECO:0000256" key="11">
    <source>
        <dbReference type="ARBA" id="ARBA00022741"/>
    </source>
</evidence>
<dbReference type="EMBL" id="BNJF01000002">
    <property type="protein sequence ID" value="GHO46955.1"/>
    <property type="molecule type" value="Genomic_DNA"/>
</dbReference>
<dbReference type="InterPro" id="IPR003594">
    <property type="entry name" value="HATPase_dom"/>
</dbReference>
<evidence type="ECO:0000256" key="2">
    <source>
        <dbReference type="ARBA" id="ARBA00001966"/>
    </source>
</evidence>
<keyword evidence="14" id="KW-0408">Iron</keyword>
<gene>
    <name evidence="22" type="ORF">KSX_51180</name>
</gene>
<evidence type="ECO:0000256" key="20">
    <source>
        <dbReference type="SAM" id="Phobius"/>
    </source>
</evidence>
<evidence type="ECO:0000256" key="7">
    <source>
        <dbReference type="ARBA" id="ARBA00022490"/>
    </source>
</evidence>
<comment type="catalytic activity">
    <reaction evidence="1">
        <text>ATP + protein L-histidine = ADP + protein N-phospho-L-histidine.</text>
        <dbReference type="EC" id="2.7.13.3"/>
    </reaction>
</comment>
<dbReference type="Pfam" id="PF02518">
    <property type="entry name" value="HATPase_c"/>
    <property type="match status" value="1"/>
</dbReference>
<keyword evidence="7" id="KW-0963">Cytoplasm</keyword>
<keyword evidence="20" id="KW-0812">Transmembrane</keyword>
<dbReference type="GO" id="GO:0046872">
    <property type="term" value="F:metal ion binding"/>
    <property type="evidence" value="ECO:0007669"/>
    <property type="project" value="UniProtKB-KW"/>
</dbReference>
<feature type="domain" description="Histidine kinase" evidence="21">
    <location>
        <begin position="246"/>
        <end position="340"/>
    </location>
</feature>
<dbReference type="InterPro" id="IPR050482">
    <property type="entry name" value="Sensor_HK_TwoCompSys"/>
</dbReference>
<keyword evidence="9" id="KW-0808">Transferase</keyword>
<keyword evidence="8" id="KW-0597">Phosphoprotein</keyword>
<evidence type="ECO:0000256" key="8">
    <source>
        <dbReference type="ARBA" id="ARBA00022553"/>
    </source>
</evidence>
<dbReference type="SUPFAM" id="SSF55874">
    <property type="entry name" value="ATPase domain of HSP90 chaperone/DNA topoisomerase II/histidine kinase"/>
    <property type="match status" value="1"/>
</dbReference>
<evidence type="ECO:0000256" key="1">
    <source>
        <dbReference type="ARBA" id="ARBA00000085"/>
    </source>
</evidence>
<dbReference type="GO" id="GO:0016020">
    <property type="term" value="C:membrane"/>
    <property type="evidence" value="ECO:0007669"/>
    <property type="project" value="InterPro"/>
</dbReference>
<dbReference type="PANTHER" id="PTHR24421">
    <property type="entry name" value="NITRATE/NITRITE SENSOR PROTEIN NARX-RELATED"/>
    <property type="match status" value="1"/>
</dbReference>
<evidence type="ECO:0000256" key="13">
    <source>
        <dbReference type="ARBA" id="ARBA00022840"/>
    </source>
</evidence>
<dbReference type="InterPro" id="IPR036890">
    <property type="entry name" value="HATPase_C_sf"/>
</dbReference>
<evidence type="ECO:0000256" key="3">
    <source>
        <dbReference type="ARBA" id="ARBA00004496"/>
    </source>
</evidence>
<protein>
    <recommendedName>
        <fullName evidence="5">Oxygen sensor histidine kinase NreB</fullName>
        <ecNumber evidence="4">2.7.13.3</ecNumber>
    </recommendedName>
    <alternativeName>
        <fullName evidence="18">Nitrogen regulation protein B</fullName>
    </alternativeName>
</protein>
<dbReference type="EC" id="2.7.13.3" evidence="4"/>
<evidence type="ECO:0000256" key="19">
    <source>
        <dbReference type="SAM" id="MobiDB-lite"/>
    </source>
</evidence>
<dbReference type="GO" id="GO:0005737">
    <property type="term" value="C:cytoplasm"/>
    <property type="evidence" value="ECO:0007669"/>
    <property type="project" value="UniProtKB-SubCell"/>
</dbReference>
<evidence type="ECO:0000256" key="10">
    <source>
        <dbReference type="ARBA" id="ARBA00022723"/>
    </source>
</evidence>
<evidence type="ECO:0000259" key="21">
    <source>
        <dbReference type="PROSITE" id="PS50109"/>
    </source>
</evidence>
<dbReference type="Gene3D" id="1.20.5.1930">
    <property type="match status" value="1"/>
</dbReference>
<reference evidence="22" key="1">
    <citation type="submission" date="2020-10" db="EMBL/GenBank/DDBJ databases">
        <title>Taxonomic study of unclassified bacteria belonging to the class Ktedonobacteria.</title>
        <authorList>
            <person name="Yabe S."/>
            <person name="Wang C.M."/>
            <person name="Zheng Y."/>
            <person name="Sakai Y."/>
            <person name="Cavaletti L."/>
            <person name="Monciardini P."/>
            <person name="Donadio S."/>
        </authorList>
    </citation>
    <scope>NUCLEOTIDE SEQUENCE</scope>
    <source>
        <strain evidence="22">SOSP1-1</strain>
    </source>
</reference>
<evidence type="ECO:0000256" key="12">
    <source>
        <dbReference type="ARBA" id="ARBA00022777"/>
    </source>
</evidence>
<feature type="compositionally biased region" description="Basic and acidic residues" evidence="19">
    <location>
        <begin position="345"/>
        <end position="360"/>
    </location>
</feature>
<dbReference type="AlphaFoldDB" id="A0A8J3MVX4"/>
<keyword evidence="15" id="KW-0902">Two-component regulatory system</keyword>
<keyword evidence="20" id="KW-0472">Membrane</keyword>
<feature type="transmembrane region" description="Helical" evidence="20">
    <location>
        <begin position="52"/>
        <end position="73"/>
    </location>
</feature>
<keyword evidence="16" id="KW-0411">Iron-sulfur</keyword>
<evidence type="ECO:0000313" key="22">
    <source>
        <dbReference type="EMBL" id="GHO46955.1"/>
    </source>
</evidence>
<evidence type="ECO:0000256" key="4">
    <source>
        <dbReference type="ARBA" id="ARBA00012438"/>
    </source>
</evidence>
<keyword evidence="6" id="KW-0004">4Fe-4S</keyword>
<sequence>MASILLIIRILLIEGAVQLERFYLLPLNYADILYLIPPYLATLSFGHRIGFWIALLAGGVYFGQETLFSFHWYTNLGSLWTATLFCFALVFLLTMARTVTQEKASRMQAEQLLQEIACSHQQLTVYAEQVAELATLKERNRIARDIHDGLGHSLMAITVQLEKALVYHEVSSQETIQAVRAAKQVAKEALQEVRGSVRALRLNQEDFSCVRGMTFLIQQLYTSQFAVDYHTMGDEADFSQEIRLTLYRVAQEAFTNIQKHAHAEKIEVMLQFDKQEARLQICDNGWGFNPELVQRKVAESTSGYGLQGMRERIALVSGHFHLDSSPGHGTHLLVTLPKAGSATHQSEHIQTEKNGYDDEA</sequence>
<dbReference type="SMART" id="SM00387">
    <property type="entry name" value="HATPase_c"/>
    <property type="match status" value="1"/>
</dbReference>
<organism evidence="22 23">
    <name type="scientific">Ktedonospora formicarum</name>
    <dbReference type="NCBI Taxonomy" id="2778364"/>
    <lineage>
        <taxon>Bacteria</taxon>
        <taxon>Bacillati</taxon>
        <taxon>Chloroflexota</taxon>
        <taxon>Ktedonobacteria</taxon>
        <taxon>Ktedonobacterales</taxon>
        <taxon>Ktedonobacteraceae</taxon>
        <taxon>Ktedonospora</taxon>
    </lineage>
</organism>
<comment type="subcellular location">
    <subcellularLocation>
        <location evidence="3">Cytoplasm</location>
    </subcellularLocation>
</comment>
<dbReference type="PRINTS" id="PR00344">
    <property type="entry name" value="BCTRLSENSOR"/>
</dbReference>
<dbReference type="GO" id="GO:0051539">
    <property type="term" value="F:4 iron, 4 sulfur cluster binding"/>
    <property type="evidence" value="ECO:0007669"/>
    <property type="project" value="UniProtKB-KW"/>
</dbReference>
<dbReference type="Proteomes" id="UP000612362">
    <property type="component" value="Unassembled WGS sequence"/>
</dbReference>
<evidence type="ECO:0000256" key="5">
    <source>
        <dbReference type="ARBA" id="ARBA00017322"/>
    </source>
</evidence>
<keyword evidence="11" id="KW-0547">Nucleotide-binding</keyword>
<dbReference type="Gene3D" id="3.30.565.10">
    <property type="entry name" value="Histidine kinase-like ATPase, C-terminal domain"/>
    <property type="match status" value="1"/>
</dbReference>
<evidence type="ECO:0000313" key="23">
    <source>
        <dbReference type="Proteomes" id="UP000612362"/>
    </source>
</evidence>
<feature type="transmembrane region" description="Helical" evidence="20">
    <location>
        <begin position="79"/>
        <end position="99"/>
    </location>
</feature>
<dbReference type="PROSITE" id="PS50109">
    <property type="entry name" value="HIS_KIN"/>
    <property type="match status" value="1"/>
</dbReference>
<dbReference type="CDD" id="cd16917">
    <property type="entry name" value="HATPase_UhpB-NarQ-NarX-like"/>
    <property type="match status" value="1"/>
</dbReference>
<evidence type="ECO:0000256" key="9">
    <source>
        <dbReference type="ARBA" id="ARBA00022679"/>
    </source>
</evidence>
<comment type="caution">
    <text evidence="22">The sequence shown here is derived from an EMBL/GenBank/DDBJ whole genome shotgun (WGS) entry which is preliminary data.</text>
</comment>
<evidence type="ECO:0000256" key="17">
    <source>
        <dbReference type="ARBA" id="ARBA00024827"/>
    </source>
</evidence>
<keyword evidence="20" id="KW-1133">Transmembrane helix</keyword>
<evidence type="ECO:0000256" key="6">
    <source>
        <dbReference type="ARBA" id="ARBA00022485"/>
    </source>
</evidence>
<keyword evidence="13" id="KW-0067">ATP-binding</keyword>
<dbReference type="GO" id="GO:0005524">
    <property type="term" value="F:ATP binding"/>
    <property type="evidence" value="ECO:0007669"/>
    <property type="project" value="UniProtKB-KW"/>
</dbReference>
<dbReference type="PANTHER" id="PTHR24421:SF10">
    <property type="entry name" value="NITRATE_NITRITE SENSOR PROTEIN NARQ"/>
    <property type="match status" value="1"/>
</dbReference>
<keyword evidence="23" id="KW-1185">Reference proteome</keyword>
<dbReference type="InterPro" id="IPR004358">
    <property type="entry name" value="Sig_transdc_His_kin-like_C"/>
</dbReference>